<evidence type="ECO:0000256" key="4">
    <source>
        <dbReference type="ARBA" id="ARBA00023002"/>
    </source>
</evidence>
<organism evidence="10 11">
    <name type="scientific">Priapulus caudatus</name>
    <name type="common">Priapulid worm</name>
    <dbReference type="NCBI Taxonomy" id="37621"/>
    <lineage>
        <taxon>Eukaryota</taxon>
        <taxon>Metazoa</taxon>
        <taxon>Ecdysozoa</taxon>
        <taxon>Scalidophora</taxon>
        <taxon>Priapulida</taxon>
        <taxon>Priapulimorpha</taxon>
        <taxon>Priapulimorphida</taxon>
        <taxon>Priapulidae</taxon>
        <taxon>Priapulus</taxon>
    </lineage>
</organism>
<dbReference type="Gene3D" id="3.50.50.60">
    <property type="entry name" value="FAD/NAD(P)-binding domain"/>
    <property type="match status" value="1"/>
</dbReference>
<evidence type="ECO:0000256" key="6">
    <source>
        <dbReference type="ARBA" id="ARBA00037941"/>
    </source>
</evidence>
<protein>
    <recommendedName>
        <fullName evidence="8">L-2-hydroxyglutarate dehydrogenase, mitochondrial</fullName>
        <ecNumber evidence="7">1.1.99.2</ecNumber>
    </recommendedName>
</protein>
<evidence type="ECO:0000256" key="5">
    <source>
        <dbReference type="ARBA" id="ARBA00036066"/>
    </source>
</evidence>
<dbReference type="InterPro" id="IPR006076">
    <property type="entry name" value="FAD-dep_OxRdtase"/>
</dbReference>
<evidence type="ECO:0000256" key="2">
    <source>
        <dbReference type="ARBA" id="ARBA00022630"/>
    </source>
</evidence>
<accession>A0ABM1EAA0</accession>
<dbReference type="Gene3D" id="3.30.9.10">
    <property type="entry name" value="D-Amino Acid Oxidase, subunit A, domain 2"/>
    <property type="match status" value="1"/>
</dbReference>
<feature type="domain" description="FAD dependent oxidoreductase" evidence="9">
    <location>
        <begin position="127"/>
        <end position="305"/>
    </location>
</feature>
<dbReference type="RefSeq" id="XP_014669121.1">
    <property type="nucleotide sequence ID" value="XM_014813635.1"/>
</dbReference>
<dbReference type="GeneID" id="106810325"/>
<keyword evidence="2" id="KW-0285">Flavoprotein</keyword>
<dbReference type="SUPFAM" id="SSF51905">
    <property type="entry name" value="FAD/NAD(P)-binding domain"/>
    <property type="match status" value="1"/>
</dbReference>
<comment type="cofactor">
    <cofactor evidence="1">
        <name>FAD</name>
        <dbReference type="ChEBI" id="CHEBI:57692"/>
    </cofactor>
</comment>
<evidence type="ECO:0000259" key="9">
    <source>
        <dbReference type="Pfam" id="PF01266"/>
    </source>
</evidence>
<dbReference type="PANTHER" id="PTHR43104">
    <property type="entry name" value="L-2-HYDROXYGLUTARATE DEHYDROGENASE, MITOCHONDRIAL"/>
    <property type="match status" value="1"/>
</dbReference>
<keyword evidence="4" id="KW-0560">Oxidoreductase</keyword>
<evidence type="ECO:0000256" key="1">
    <source>
        <dbReference type="ARBA" id="ARBA00001974"/>
    </source>
</evidence>
<dbReference type="Proteomes" id="UP000695022">
    <property type="component" value="Unplaced"/>
</dbReference>
<comment type="similarity">
    <text evidence="6">Belongs to the L2HGDH family.</text>
</comment>
<evidence type="ECO:0000313" key="10">
    <source>
        <dbReference type="Proteomes" id="UP000695022"/>
    </source>
</evidence>
<evidence type="ECO:0000256" key="3">
    <source>
        <dbReference type="ARBA" id="ARBA00022827"/>
    </source>
</evidence>
<evidence type="ECO:0000313" key="11">
    <source>
        <dbReference type="RefSeq" id="XP_014669121.1"/>
    </source>
</evidence>
<dbReference type="Pfam" id="PF01266">
    <property type="entry name" value="DAO"/>
    <property type="match status" value="1"/>
</dbReference>
<dbReference type="EC" id="1.1.99.2" evidence="7"/>
<reference evidence="11" key="1">
    <citation type="submission" date="2025-08" db="UniProtKB">
        <authorList>
            <consortium name="RefSeq"/>
        </authorList>
    </citation>
    <scope>IDENTIFICATION</scope>
</reference>
<keyword evidence="3" id="KW-0274">FAD</keyword>
<name>A0ABM1EAA0_PRICU</name>
<sequence>MRIPVISWRSLCSCSELFYLKLVDESATPALEVLCVCSRNIPKVNDAGVWRPKRFQTFTVWFKFLYSIPRDHLQVLTAMAASIKKFVCLSNAKYFLSKNAASTSVANNQANTRQYSSSQSLPVQQFDVVVVGGGIVGLGTAQELIERRLGDSKLKFAVLEKESDVAVHQSGRNSGVIHAGIYYTPGSLKAKLCVEGMKLMYDYCDKHSIPYKKPGKLIVAVEPHEIPRLDALWDRALQNGCQDLEMVPGDRIQEFEPNCKGLKALWSPHTGIIDFGNVARAYAKNFQSRGGTLINKFEVEKLTTGAEGTPGNDGNSHPVTIIGKDGQTSQCKYLSHALSFTFCLFLLTQLYDNAKHFAAAALKREDCIRGPAGVRAQALAPDGSLVDDFVFDTGTGVLSDRVLHVRNAPSPGATSSLAIAKMVVDKMQDLFKL</sequence>
<dbReference type="InterPro" id="IPR036188">
    <property type="entry name" value="FAD/NAD-bd_sf"/>
</dbReference>
<proteinExistence type="inferred from homology"/>
<evidence type="ECO:0000256" key="8">
    <source>
        <dbReference type="ARBA" id="ARBA00041137"/>
    </source>
</evidence>
<keyword evidence="10" id="KW-1185">Reference proteome</keyword>
<evidence type="ECO:0000256" key="7">
    <source>
        <dbReference type="ARBA" id="ARBA00038878"/>
    </source>
</evidence>
<comment type="catalytic activity">
    <reaction evidence="5">
        <text>(S)-2-hydroxyglutarate + A = 2-oxoglutarate + AH2</text>
        <dbReference type="Rhea" id="RHEA:21252"/>
        <dbReference type="ChEBI" id="CHEBI:13193"/>
        <dbReference type="ChEBI" id="CHEBI:16782"/>
        <dbReference type="ChEBI" id="CHEBI:16810"/>
        <dbReference type="ChEBI" id="CHEBI:17499"/>
        <dbReference type="EC" id="1.1.99.2"/>
    </reaction>
</comment>
<dbReference type="PANTHER" id="PTHR43104:SF2">
    <property type="entry name" value="L-2-HYDROXYGLUTARATE DEHYDROGENASE, MITOCHONDRIAL"/>
    <property type="match status" value="1"/>
</dbReference>
<gene>
    <name evidence="11" type="primary">LOC106810325</name>
</gene>